<accession>A0A6L5YDE1</accession>
<dbReference type="InterPro" id="IPR015265">
    <property type="entry name" value="PuR_N"/>
</dbReference>
<dbReference type="Gene3D" id="1.10.10.10">
    <property type="entry name" value="Winged helix-like DNA-binding domain superfamily/Winged helix DNA-binding domain"/>
    <property type="match status" value="1"/>
</dbReference>
<dbReference type="InterPro" id="IPR029057">
    <property type="entry name" value="PRTase-like"/>
</dbReference>
<evidence type="ECO:0000259" key="2">
    <source>
        <dbReference type="Pfam" id="PF09182"/>
    </source>
</evidence>
<dbReference type="PANTHER" id="PTHR43864:SF2">
    <property type="entry name" value="PUR OPERON REPRESSOR"/>
    <property type="match status" value="1"/>
</dbReference>
<dbReference type="AlphaFoldDB" id="A0A6L5YDE1"/>
<dbReference type="Gene3D" id="3.40.50.2020">
    <property type="match status" value="1"/>
</dbReference>
<protein>
    <submittedName>
        <fullName evidence="3">Pur operon repressor</fullName>
    </submittedName>
</protein>
<sequence>MKGQRTERLIRITSKFLSSPSCQISLTGLADEFGVSKTVISDDVSMVNDALTREGYGRLIVDRGRTGGAFFVPALSSERREEFLKNVAKILSAPSRLLPGGLIYYADILFNPVYTDVLGLAFASDFKDLHPSLIMTSEVKGIPLGLATARALGVPLAVCRFRNRASDGPAVCVHYPTQSGEVRSMYMGTKILSPDDKVLLIDDFMHGGSTAAGMVQVVNEFRAELVGMGVFIAVDEPEEKAVSEYKALLKLSLHGGERVSLF</sequence>
<dbReference type="CDD" id="cd06223">
    <property type="entry name" value="PRTases_typeI"/>
    <property type="match status" value="1"/>
</dbReference>
<proteinExistence type="predicted"/>
<dbReference type="GO" id="GO:0003677">
    <property type="term" value="F:DNA binding"/>
    <property type="evidence" value="ECO:0007669"/>
    <property type="project" value="InterPro"/>
</dbReference>
<evidence type="ECO:0000313" key="4">
    <source>
        <dbReference type="Proteomes" id="UP000473699"/>
    </source>
</evidence>
<dbReference type="InterPro" id="IPR050118">
    <property type="entry name" value="Pur/Pyrimidine_PRTase"/>
</dbReference>
<dbReference type="Proteomes" id="UP000473699">
    <property type="component" value="Unassembled WGS sequence"/>
</dbReference>
<feature type="domain" description="Phosphoribosyltransferase" evidence="1">
    <location>
        <begin position="125"/>
        <end position="245"/>
    </location>
</feature>
<dbReference type="RefSeq" id="WP_154529188.1">
    <property type="nucleotide sequence ID" value="NZ_VUNH01000009.1"/>
</dbReference>
<dbReference type="Pfam" id="PF00156">
    <property type="entry name" value="Pribosyltran"/>
    <property type="match status" value="1"/>
</dbReference>
<dbReference type="SUPFAM" id="SSF53271">
    <property type="entry name" value="PRTase-like"/>
    <property type="match status" value="1"/>
</dbReference>
<name>A0A6L5YDE1_9BACT</name>
<dbReference type="InterPro" id="IPR000836">
    <property type="entry name" value="PRTase_dom"/>
</dbReference>
<comment type="caution">
    <text evidence="3">The sequence shown here is derived from an EMBL/GenBank/DDBJ whole genome shotgun (WGS) entry which is preliminary data.</text>
</comment>
<evidence type="ECO:0000313" key="3">
    <source>
        <dbReference type="EMBL" id="MST56103.1"/>
    </source>
</evidence>
<keyword evidence="4" id="KW-1185">Reference proteome</keyword>
<dbReference type="EMBL" id="VUNH01000009">
    <property type="protein sequence ID" value="MST56103.1"/>
    <property type="molecule type" value="Genomic_DNA"/>
</dbReference>
<gene>
    <name evidence="3" type="primary">purR</name>
    <name evidence="3" type="ORF">FYJ74_08670</name>
</gene>
<dbReference type="GO" id="GO:0006355">
    <property type="term" value="P:regulation of DNA-templated transcription"/>
    <property type="evidence" value="ECO:0007669"/>
    <property type="project" value="InterPro"/>
</dbReference>
<feature type="domain" description="Bacterial purine repressor N-terminal" evidence="2">
    <location>
        <begin position="4"/>
        <end position="73"/>
    </location>
</feature>
<dbReference type="PANTHER" id="PTHR43864">
    <property type="entry name" value="HYPOXANTHINE/GUANINE PHOSPHORIBOSYLTRANSFERASE"/>
    <property type="match status" value="1"/>
</dbReference>
<dbReference type="SUPFAM" id="SSF46785">
    <property type="entry name" value="Winged helix' DNA-binding domain"/>
    <property type="match status" value="1"/>
</dbReference>
<reference evidence="3 4" key="1">
    <citation type="submission" date="2019-08" db="EMBL/GenBank/DDBJ databases">
        <title>In-depth cultivation of the pig gut microbiome towards novel bacterial diversity and tailored functional studies.</title>
        <authorList>
            <person name="Wylensek D."/>
            <person name="Hitch T.C.A."/>
            <person name="Clavel T."/>
        </authorList>
    </citation>
    <scope>NUCLEOTIDE SEQUENCE [LARGE SCALE GENOMIC DNA]</scope>
    <source>
        <strain evidence="3 4">SM-530-WT-4B</strain>
    </source>
</reference>
<dbReference type="InterPro" id="IPR036390">
    <property type="entry name" value="WH_DNA-bd_sf"/>
</dbReference>
<evidence type="ECO:0000259" key="1">
    <source>
        <dbReference type="Pfam" id="PF00156"/>
    </source>
</evidence>
<dbReference type="InterPro" id="IPR036388">
    <property type="entry name" value="WH-like_DNA-bd_sf"/>
</dbReference>
<dbReference type="Pfam" id="PF09182">
    <property type="entry name" value="PuR_N"/>
    <property type="match status" value="1"/>
</dbReference>
<organism evidence="3 4">
    <name type="scientific">Pyramidobacter porci</name>
    <dbReference type="NCBI Taxonomy" id="2605789"/>
    <lineage>
        <taxon>Bacteria</taxon>
        <taxon>Thermotogati</taxon>
        <taxon>Synergistota</taxon>
        <taxon>Synergistia</taxon>
        <taxon>Synergistales</taxon>
        <taxon>Dethiosulfovibrionaceae</taxon>
        <taxon>Pyramidobacter</taxon>
    </lineage>
</organism>